<dbReference type="GO" id="GO:0016740">
    <property type="term" value="F:transferase activity"/>
    <property type="evidence" value="ECO:0007669"/>
    <property type="project" value="UniProtKB-KW"/>
</dbReference>
<comment type="similarity">
    <text evidence="1">Belongs to the NodU/CmcH family.</text>
</comment>
<dbReference type="EMBL" id="AHNU02000049">
    <property type="protein sequence ID" value="EMN89648.1"/>
    <property type="molecule type" value="Genomic_DNA"/>
</dbReference>
<sequence>MYILGIKCSGHDTGAVLLSDRSGTVELSGISEARLNRRKHSHFYPLLSIRYVMDRFGLKSLDEIDLICIDKHSELWPESYSQFGLLSAKNNMPHKYDFDIRSSYLIEQSIRFSKDRLVYVNHIDAHAASAYYVSGFSEAAILTIEGGLGNYIGRGNKISILDRTGYGGDEYQDGRITHKCTASSWPLHRQNISNLYDLVTNKLGLDVFAAGKTMALAAFRDRVELKNYLNIPSERHLGFMTDYTDLNARLLKEIRNFIPTSNTTKDIELLDEYWVNIAREAQDALEEDVLYFAKLASEKSGSKNLCLAGGVALSCVTNRKILDLGLFDNVFVQPAASDEGIPLGCALWGYYQIKNGGAKAKMENAYLGTPNDSKTVTALLDKYKFTYREVEIKEVAETIAKGKIIGRISGGSEYGPRALGNRSILADPRIANMLEVVNTQIKHRERFRPFAPSCHADKQNRYFDIPCVSPFMLMACEVYPEARDKIPAVIHVDGSSRVQSVTPNQNKAYYDLIEEFGKISGVYVLLNTSFNDDGEPIVENYEDALLSFVRTGLHYLYIENFLVERPSPEICSQLKQELSVRIKARVTEEYEKEILNLCDFKLYKKVEQSLNRYSFRLILLSVAGYVTKARRITVNPHGFTGIVKIIRVVISKIGNVARHGRFKIIVFPAIFIMLIVYGIKICKLSFSRSKS</sequence>
<keyword evidence="5" id="KW-0808">Transferase</keyword>
<dbReference type="Pfam" id="PF16861">
    <property type="entry name" value="Carbam_trans_C"/>
    <property type="match status" value="1"/>
</dbReference>
<dbReference type="AlphaFoldDB" id="M6QAK7"/>
<keyword evidence="2" id="KW-0472">Membrane</keyword>
<dbReference type="Gene3D" id="3.90.870.20">
    <property type="entry name" value="Carbamoyltransferase, C-terminal domain"/>
    <property type="match status" value="1"/>
</dbReference>
<evidence type="ECO:0000259" key="3">
    <source>
        <dbReference type="Pfam" id="PF02543"/>
    </source>
</evidence>
<keyword evidence="2" id="KW-0812">Transmembrane</keyword>
<comment type="caution">
    <text evidence="5">The sequence shown here is derived from an EMBL/GenBank/DDBJ whole genome shotgun (WGS) entry which is preliminary data.</text>
</comment>
<dbReference type="InterPro" id="IPR031730">
    <property type="entry name" value="Carbam_trans_C"/>
</dbReference>
<organism evidence="5 6">
    <name type="scientific">Leptospira weilii str. UI 13098</name>
    <dbReference type="NCBI Taxonomy" id="1088542"/>
    <lineage>
        <taxon>Bacteria</taxon>
        <taxon>Pseudomonadati</taxon>
        <taxon>Spirochaetota</taxon>
        <taxon>Spirochaetia</taxon>
        <taxon>Leptospirales</taxon>
        <taxon>Leptospiraceae</taxon>
        <taxon>Leptospira</taxon>
    </lineage>
</organism>
<feature type="domain" description="Carbamoyltransferase" evidence="3">
    <location>
        <begin position="3"/>
        <end position="347"/>
    </location>
</feature>
<evidence type="ECO:0000256" key="2">
    <source>
        <dbReference type="SAM" id="Phobius"/>
    </source>
</evidence>
<feature type="domain" description="Carbamoyltransferase C-terminal" evidence="4">
    <location>
        <begin position="396"/>
        <end position="565"/>
    </location>
</feature>
<name>M6QAK7_9LEPT</name>
<dbReference type="Pfam" id="PF02543">
    <property type="entry name" value="Carbam_trans_N"/>
    <property type="match status" value="1"/>
</dbReference>
<protein>
    <submittedName>
        <fullName evidence="5">Carbamoyltransferase</fullName>
    </submittedName>
</protein>
<dbReference type="Gene3D" id="3.30.420.40">
    <property type="match status" value="2"/>
</dbReference>
<dbReference type="PANTHER" id="PTHR34847">
    <property type="entry name" value="NODULATION PROTEIN U"/>
    <property type="match status" value="1"/>
</dbReference>
<dbReference type="Proteomes" id="UP000012118">
    <property type="component" value="Unassembled WGS sequence"/>
</dbReference>
<evidence type="ECO:0000259" key="4">
    <source>
        <dbReference type="Pfam" id="PF16861"/>
    </source>
</evidence>
<dbReference type="InterPro" id="IPR003696">
    <property type="entry name" value="Carbtransf_dom"/>
</dbReference>
<dbReference type="CDD" id="cd24098">
    <property type="entry name" value="ASKHA_NBD_TobZ_N"/>
    <property type="match status" value="1"/>
</dbReference>
<evidence type="ECO:0000313" key="5">
    <source>
        <dbReference type="EMBL" id="EMN89648.1"/>
    </source>
</evidence>
<reference evidence="5 6" key="1">
    <citation type="submission" date="2013-01" db="EMBL/GenBank/DDBJ databases">
        <authorList>
            <person name="Harkins D.M."/>
            <person name="Durkin A.S."/>
            <person name="Brinkac L.M."/>
            <person name="Haft D.H."/>
            <person name="Selengut J.D."/>
            <person name="Sanka R."/>
            <person name="DePew J."/>
            <person name="Purushe J."/>
            <person name="Chanthongthip A."/>
            <person name="Lattana O."/>
            <person name="Phetsouvanh R."/>
            <person name="Newton P.N."/>
            <person name="Vinetz J.M."/>
            <person name="Sutton G.G."/>
            <person name="Nierman W.C."/>
            <person name="Fouts D.E."/>
        </authorList>
    </citation>
    <scope>NUCLEOTIDE SEQUENCE [LARGE SCALE GENOMIC DNA]</scope>
    <source>
        <strain evidence="5 6">UI 13098</strain>
    </source>
</reference>
<keyword evidence="6" id="KW-1185">Reference proteome</keyword>
<accession>M6QAK7</accession>
<evidence type="ECO:0000256" key="1">
    <source>
        <dbReference type="ARBA" id="ARBA00006129"/>
    </source>
</evidence>
<proteinExistence type="inferred from homology"/>
<feature type="transmembrane region" description="Helical" evidence="2">
    <location>
        <begin position="664"/>
        <end position="682"/>
    </location>
</feature>
<dbReference type="InterPro" id="IPR038152">
    <property type="entry name" value="Carbam_trans_C_sf"/>
</dbReference>
<dbReference type="RefSeq" id="WP_004503509.1">
    <property type="nucleotide sequence ID" value="NZ_AHNU02000049.1"/>
</dbReference>
<dbReference type="SUPFAM" id="SSF53067">
    <property type="entry name" value="Actin-like ATPase domain"/>
    <property type="match status" value="1"/>
</dbReference>
<dbReference type="PANTHER" id="PTHR34847:SF1">
    <property type="entry name" value="NODULATION PROTEIN U"/>
    <property type="match status" value="1"/>
</dbReference>
<keyword evidence="2" id="KW-1133">Transmembrane helix</keyword>
<dbReference type="InterPro" id="IPR051338">
    <property type="entry name" value="NodU/CmcH_Carbamoyltrnsfr"/>
</dbReference>
<gene>
    <name evidence="5" type="ORF">LEP1GSC108_2449</name>
</gene>
<evidence type="ECO:0000313" key="6">
    <source>
        <dbReference type="Proteomes" id="UP000012118"/>
    </source>
</evidence>
<dbReference type="InterPro" id="IPR043129">
    <property type="entry name" value="ATPase_NBD"/>
</dbReference>